<dbReference type="PROSITE" id="PS51257">
    <property type="entry name" value="PROKAR_LIPOPROTEIN"/>
    <property type="match status" value="1"/>
</dbReference>
<gene>
    <name evidence="2" type="ORF">LG35_07730</name>
</gene>
<dbReference type="CDD" id="cd14948">
    <property type="entry name" value="BACON"/>
    <property type="match status" value="2"/>
</dbReference>
<accession>A0ABR4YJG4</accession>
<dbReference type="InterPro" id="IPR013783">
    <property type="entry name" value="Ig-like_fold"/>
</dbReference>
<dbReference type="RefSeq" id="WP_035473691.1">
    <property type="nucleotide sequence ID" value="NZ_JRGF01000008.1"/>
</dbReference>
<comment type="caution">
    <text evidence="2">The sequence shown here is derived from an EMBL/GenBank/DDBJ whole genome shotgun (WGS) entry which is preliminary data.</text>
</comment>
<organism evidence="2 3">
    <name type="scientific">Alistipes inops</name>
    <dbReference type="NCBI Taxonomy" id="1501391"/>
    <lineage>
        <taxon>Bacteria</taxon>
        <taxon>Pseudomonadati</taxon>
        <taxon>Bacteroidota</taxon>
        <taxon>Bacteroidia</taxon>
        <taxon>Bacteroidales</taxon>
        <taxon>Rikenellaceae</taxon>
        <taxon>Alistipes</taxon>
    </lineage>
</organism>
<reference evidence="2 3" key="1">
    <citation type="submission" date="2014-09" db="EMBL/GenBank/DDBJ databases">
        <title>Alistipes sp. 627, sp. nov., a novel member of the family Rikenellaceae isolated from human faeces.</title>
        <authorList>
            <person name="Shkoporov A.N."/>
            <person name="Chaplin A.V."/>
            <person name="Motuzova O.V."/>
            <person name="Kafarskaia L.I."/>
            <person name="Khokhlova E.V."/>
            <person name="Efimov B.A."/>
        </authorList>
    </citation>
    <scope>NUCLEOTIDE SEQUENCE [LARGE SCALE GENOMIC DNA]</scope>
    <source>
        <strain evidence="2 3">627</strain>
    </source>
</reference>
<feature type="domain" description="BACON" evidence="1">
    <location>
        <begin position="269"/>
        <end position="325"/>
    </location>
</feature>
<dbReference type="Proteomes" id="UP000030889">
    <property type="component" value="Unassembled WGS sequence"/>
</dbReference>
<sequence>MKKILFAAAACLLAIACKPEEGETTASLEVSPSSLTFGAEDTTPQEIAVTATNTEWTYILSEAGKEWISIDDGQEGKLLVSVAANPKAEPRTASIVFRATDNKRVKDRSVTVTQQGSENPEVYALTVDPASLTFAAEKAEAQSVKVTATGSGITWSAAVEDAAKEWINLSAEEGAEGETTLTVTVQDNPDTAERSANIILTPSEESVGPKAVRVTQEAKVLPPSLSISYEDGEVPEEGFSFDYRGHVQGGLTTIDIEAVNISWNATVSYDTGASNWVTLFPHQSETKNHVQFRVAENAEAEPRSCRLVISTDTEGIGPFEIAIRQEGKPEFLSTITEDTDFGTLTNSYVIVKPYKEGQEKTYTIWDMRFWSDDVTFDGREYTGTGDRLCIYVASDPIAANDQGEYYLPEGTYDAVANFGYDKDPLPRTISGGKEYYNPTFPSGSWFHKIENGEYPDRICITGGTMTVTRTGNSYTLTFSFISDAKYNLTGSFEGTFEQYAN</sequence>
<proteinExistence type="predicted"/>
<keyword evidence="3" id="KW-1185">Reference proteome</keyword>
<dbReference type="EMBL" id="JRGF01000008">
    <property type="protein sequence ID" value="KHE41883.1"/>
    <property type="molecule type" value="Genomic_DNA"/>
</dbReference>
<evidence type="ECO:0000259" key="1">
    <source>
        <dbReference type="Pfam" id="PF13004"/>
    </source>
</evidence>
<protein>
    <recommendedName>
        <fullName evidence="1">BACON domain-containing protein</fullName>
    </recommendedName>
</protein>
<name>A0ABR4YJG4_9BACT</name>
<feature type="domain" description="BACON" evidence="1">
    <location>
        <begin position="61"/>
        <end position="114"/>
    </location>
</feature>
<feature type="domain" description="BACON" evidence="1">
    <location>
        <begin position="159"/>
        <end position="217"/>
    </location>
</feature>
<evidence type="ECO:0000313" key="3">
    <source>
        <dbReference type="Proteomes" id="UP000030889"/>
    </source>
</evidence>
<evidence type="ECO:0000313" key="2">
    <source>
        <dbReference type="EMBL" id="KHE41883.1"/>
    </source>
</evidence>
<dbReference type="Gene3D" id="2.60.40.10">
    <property type="entry name" value="Immunoglobulins"/>
    <property type="match status" value="3"/>
</dbReference>
<dbReference type="InterPro" id="IPR024361">
    <property type="entry name" value="BACON"/>
</dbReference>
<dbReference type="Pfam" id="PF13004">
    <property type="entry name" value="BACON"/>
    <property type="match status" value="3"/>
</dbReference>